<evidence type="ECO:0000256" key="1">
    <source>
        <dbReference type="ARBA" id="ARBA00009995"/>
    </source>
</evidence>
<dbReference type="Pfam" id="PF00201">
    <property type="entry name" value="UDPGT"/>
    <property type="match status" value="1"/>
</dbReference>
<dbReference type="GO" id="GO:0015020">
    <property type="term" value="F:glucuronosyltransferase activity"/>
    <property type="evidence" value="ECO:0007669"/>
    <property type="project" value="UniProtKB-EC"/>
</dbReference>
<evidence type="ECO:0000313" key="7">
    <source>
        <dbReference type="Proteomes" id="UP000095282"/>
    </source>
</evidence>
<dbReference type="AlphaFoldDB" id="A0A1I7T1V1"/>
<organism evidence="7 8">
    <name type="scientific">Caenorhabditis tropicalis</name>
    <dbReference type="NCBI Taxonomy" id="1561998"/>
    <lineage>
        <taxon>Eukaryota</taxon>
        <taxon>Metazoa</taxon>
        <taxon>Ecdysozoa</taxon>
        <taxon>Nematoda</taxon>
        <taxon>Chromadorea</taxon>
        <taxon>Rhabditida</taxon>
        <taxon>Rhabditina</taxon>
        <taxon>Rhabditomorpha</taxon>
        <taxon>Rhabditoidea</taxon>
        <taxon>Rhabditidae</taxon>
        <taxon>Peloderinae</taxon>
        <taxon>Caenorhabditis</taxon>
    </lineage>
</organism>
<keyword evidence="5" id="KW-0732">Signal</keyword>
<dbReference type="SUPFAM" id="SSF53756">
    <property type="entry name" value="UDP-Glycosyltransferase/glycogen phosphorylase"/>
    <property type="match status" value="1"/>
</dbReference>
<dbReference type="eggNOG" id="KOG1192">
    <property type="taxonomic scope" value="Eukaryota"/>
</dbReference>
<proteinExistence type="inferred from homology"/>
<name>A0A1I7T1V1_9PELO</name>
<dbReference type="PANTHER" id="PTHR48043">
    <property type="entry name" value="EG:EG0003.4 PROTEIN-RELATED"/>
    <property type="match status" value="1"/>
</dbReference>
<sequence length="97" mass="11115">MADQPRNALMLARHGGALQLDKFNLDKPEEIRRAIQTVLTDPNYRKNAEKLADILSSQPYQPKEVVLKHCDFAVKFGDLKTLNSEGRLLNVFQFLFN</sequence>
<reference evidence="8" key="1">
    <citation type="submission" date="2016-11" db="UniProtKB">
        <authorList>
            <consortium name="WormBaseParasite"/>
        </authorList>
    </citation>
    <scope>IDENTIFICATION</scope>
</reference>
<evidence type="ECO:0000256" key="3">
    <source>
        <dbReference type="ARBA" id="ARBA00022676"/>
    </source>
</evidence>
<keyword evidence="4" id="KW-0808">Transferase</keyword>
<keyword evidence="7" id="KW-1185">Reference proteome</keyword>
<evidence type="ECO:0000256" key="4">
    <source>
        <dbReference type="ARBA" id="ARBA00022679"/>
    </source>
</evidence>
<evidence type="ECO:0000256" key="5">
    <source>
        <dbReference type="ARBA" id="ARBA00022729"/>
    </source>
</evidence>
<comment type="catalytic activity">
    <reaction evidence="6">
        <text>glucuronate acceptor + UDP-alpha-D-glucuronate = acceptor beta-D-glucuronoside + UDP + H(+)</text>
        <dbReference type="Rhea" id="RHEA:21032"/>
        <dbReference type="ChEBI" id="CHEBI:15378"/>
        <dbReference type="ChEBI" id="CHEBI:58052"/>
        <dbReference type="ChEBI" id="CHEBI:58223"/>
        <dbReference type="ChEBI" id="CHEBI:132367"/>
        <dbReference type="ChEBI" id="CHEBI:132368"/>
        <dbReference type="EC" id="2.4.1.17"/>
    </reaction>
</comment>
<evidence type="ECO:0000256" key="6">
    <source>
        <dbReference type="ARBA" id="ARBA00047475"/>
    </source>
</evidence>
<accession>A0A1I7T1V1</accession>
<comment type="similarity">
    <text evidence="1">Belongs to the UDP-glycosyltransferase family.</text>
</comment>
<dbReference type="InterPro" id="IPR050271">
    <property type="entry name" value="UDP-glycosyltransferase"/>
</dbReference>
<dbReference type="InterPro" id="IPR002213">
    <property type="entry name" value="UDP_glucos_trans"/>
</dbReference>
<protein>
    <recommendedName>
        <fullName evidence="2">glucuronosyltransferase</fullName>
        <ecNumber evidence="2">2.4.1.17</ecNumber>
    </recommendedName>
</protein>
<evidence type="ECO:0000256" key="2">
    <source>
        <dbReference type="ARBA" id="ARBA00012544"/>
    </source>
</evidence>
<dbReference type="STRING" id="1561998.A0A1I7T1V1"/>
<dbReference type="Proteomes" id="UP000095282">
    <property type="component" value="Unplaced"/>
</dbReference>
<evidence type="ECO:0000313" key="8">
    <source>
        <dbReference type="WBParaSite" id="Csp11.Scaffold467.g1613.t1"/>
    </source>
</evidence>
<dbReference type="WBParaSite" id="Csp11.Scaffold467.g1613.t1">
    <property type="protein sequence ID" value="Csp11.Scaffold467.g1613.t1"/>
    <property type="gene ID" value="Csp11.Scaffold467.g1613"/>
</dbReference>
<dbReference type="Gene3D" id="3.40.50.2000">
    <property type="entry name" value="Glycogen Phosphorylase B"/>
    <property type="match status" value="1"/>
</dbReference>
<dbReference type="PANTHER" id="PTHR48043:SF98">
    <property type="entry name" value="UDP-GLUCURONOSYLTRANSFERASE-RELATED"/>
    <property type="match status" value="1"/>
</dbReference>
<keyword evidence="3" id="KW-0328">Glycosyltransferase</keyword>
<dbReference type="EC" id="2.4.1.17" evidence="2"/>